<name>A0A9W6WDA7_9ACTN</name>
<dbReference type="EMBL" id="BSTX01000008">
    <property type="protein sequence ID" value="GLZ81923.1"/>
    <property type="molecule type" value="Genomic_DNA"/>
</dbReference>
<evidence type="ECO:0000313" key="3">
    <source>
        <dbReference type="EMBL" id="GLZ81923.1"/>
    </source>
</evidence>
<sequence length="218" mass="23473">MEGVKQKWDLTGVINDTEITTTLRIVVQVTPGVSMVFNGSMPTEVDGLPLHPLLVHLPVVLVPLLVLFALAYVLIPPVRQRIGWAVLVLAVIAPVAVFFTRWSGEKFAASLPSAPNGLADHEKFGDWLLWASIAILPLFLLFGALERGRRTAAGRAFTPTVKEGEEAPKPRTDDPAATGRRVVMIVLGVLLIAAAAANAYIVFESGHTGAKMVWYTGS</sequence>
<gene>
    <name evidence="3" type="ORF">Afil01_67300</name>
</gene>
<organism evidence="3 4">
    <name type="scientific">Actinorhabdospora filicis</name>
    <dbReference type="NCBI Taxonomy" id="1785913"/>
    <lineage>
        <taxon>Bacteria</taxon>
        <taxon>Bacillati</taxon>
        <taxon>Actinomycetota</taxon>
        <taxon>Actinomycetes</taxon>
        <taxon>Micromonosporales</taxon>
        <taxon>Micromonosporaceae</taxon>
        <taxon>Actinorhabdospora</taxon>
    </lineage>
</organism>
<dbReference type="Pfam" id="PF09990">
    <property type="entry name" value="DUF2231"/>
    <property type="match status" value="1"/>
</dbReference>
<dbReference type="Proteomes" id="UP001165079">
    <property type="component" value="Unassembled WGS sequence"/>
</dbReference>
<evidence type="ECO:0000313" key="4">
    <source>
        <dbReference type="Proteomes" id="UP001165079"/>
    </source>
</evidence>
<evidence type="ECO:0000259" key="2">
    <source>
        <dbReference type="Pfam" id="PF09990"/>
    </source>
</evidence>
<protein>
    <recommendedName>
        <fullName evidence="2">DUF2231 domain-containing protein</fullName>
    </recommendedName>
</protein>
<keyword evidence="1" id="KW-0472">Membrane</keyword>
<comment type="caution">
    <text evidence="3">The sequence shown here is derived from an EMBL/GenBank/DDBJ whole genome shotgun (WGS) entry which is preliminary data.</text>
</comment>
<feature type="transmembrane region" description="Helical" evidence="1">
    <location>
        <begin position="127"/>
        <end position="145"/>
    </location>
</feature>
<dbReference type="AlphaFoldDB" id="A0A9W6WDA7"/>
<accession>A0A9W6WDA7</accession>
<reference evidence="3" key="1">
    <citation type="submission" date="2023-03" db="EMBL/GenBank/DDBJ databases">
        <title>Actinorhabdospora filicis NBRC 111898.</title>
        <authorList>
            <person name="Ichikawa N."/>
            <person name="Sato H."/>
            <person name="Tonouchi N."/>
        </authorList>
    </citation>
    <scope>NUCLEOTIDE SEQUENCE</scope>
    <source>
        <strain evidence="3">NBRC 111898</strain>
    </source>
</reference>
<keyword evidence="1" id="KW-0812">Transmembrane</keyword>
<dbReference type="InterPro" id="IPR019251">
    <property type="entry name" value="DUF2231_TM"/>
</dbReference>
<keyword evidence="1" id="KW-1133">Transmembrane helix</keyword>
<feature type="transmembrane region" description="Helical" evidence="1">
    <location>
        <begin position="182"/>
        <end position="203"/>
    </location>
</feature>
<feature type="domain" description="DUF2231" evidence="2">
    <location>
        <begin position="47"/>
        <end position="216"/>
    </location>
</feature>
<proteinExistence type="predicted"/>
<evidence type="ECO:0000256" key="1">
    <source>
        <dbReference type="SAM" id="Phobius"/>
    </source>
</evidence>
<keyword evidence="4" id="KW-1185">Reference proteome</keyword>
<feature type="transmembrane region" description="Helical" evidence="1">
    <location>
        <begin position="82"/>
        <end position="102"/>
    </location>
</feature>
<feature type="transmembrane region" description="Helical" evidence="1">
    <location>
        <begin position="53"/>
        <end position="75"/>
    </location>
</feature>